<dbReference type="AlphaFoldDB" id="A0A6N7LES4"/>
<comment type="caution">
    <text evidence="2">The sequence shown here is derived from an EMBL/GenBank/DDBJ whole genome shotgun (WGS) entry which is preliminary data.</text>
</comment>
<dbReference type="Pfam" id="PF06823">
    <property type="entry name" value="DUF1236"/>
    <property type="match status" value="1"/>
</dbReference>
<dbReference type="Proteomes" id="UP000439983">
    <property type="component" value="Unassembled WGS sequence"/>
</dbReference>
<accession>A0A6N7LES4</accession>
<dbReference type="RefSeq" id="WP_153440293.1">
    <property type="nucleotide sequence ID" value="NZ_CP121660.1"/>
</dbReference>
<evidence type="ECO:0000313" key="3">
    <source>
        <dbReference type="Proteomes" id="UP000439983"/>
    </source>
</evidence>
<dbReference type="InterPro" id="IPR009642">
    <property type="entry name" value="DUF1236"/>
</dbReference>
<dbReference type="EMBL" id="WITC01000061">
    <property type="protein sequence ID" value="MQX16363.1"/>
    <property type="molecule type" value="Genomic_DNA"/>
</dbReference>
<evidence type="ECO:0000313" key="2">
    <source>
        <dbReference type="EMBL" id="MQX16363.1"/>
    </source>
</evidence>
<proteinExistence type="predicted"/>
<keyword evidence="1" id="KW-0732">Signal</keyword>
<feature type="chain" id="PRO_5026739617" evidence="1">
    <location>
        <begin position="22"/>
        <end position="94"/>
    </location>
</feature>
<organism evidence="2 3">
    <name type="scientific">Sinorhizobium terangae</name>
    <dbReference type="NCBI Taxonomy" id="110322"/>
    <lineage>
        <taxon>Bacteria</taxon>
        <taxon>Pseudomonadati</taxon>
        <taxon>Pseudomonadota</taxon>
        <taxon>Alphaproteobacteria</taxon>
        <taxon>Hyphomicrobiales</taxon>
        <taxon>Rhizobiaceae</taxon>
        <taxon>Sinorhizobium/Ensifer group</taxon>
        <taxon>Sinorhizobium</taxon>
    </lineage>
</organism>
<evidence type="ECO:0000256" key="1">
    <source>
        <dbReference type="SAM" id="SignalP"/>
    </source>
</evidence>
<dbReference type="OrthoDB" id="8020822at2"/>
<sequence length="94" mass="10222">MKKFAMTIAALLTAVGSSAIAQDTVVLPGEVRTYVLEQNTPSVQYEGDIVVGQPVPDVVQVYPIPEQPDFAYAVVNEKRVIVNPKTHTVVQVLE</sequence>
<gene>
    <name evidence="2" type="ORF">GHK62_16785</name>
</gene>
<reference evidence="2 3" key="1">
    <citation type="journal article" date="2013" name="Genome Biol.">
        <title>Comparative genomics of the core and accessory genomes of 48 Sinorhizobium strains comprising five genospecies.</title>
        <authorList>
            <person name="Sugawara M."/>
            <person name="Epstein B."/>
            <person name="Badgley B.D."/>
            <person name="Unno T."/>
            <person name="Xu L."/>
            <person name="Reese J."/>
            <person name="Gyaneshwar P."/>
            <person name="Denny R."/>
            <person name="Mudge J."/>
            <person name="Bharti A.K."/>
            <person name="Farmer A.D."/>
            <person name="May G.D."/>
            <person name="Woodward J.E."/>
            <person name="Medigue C."/>
            <person name="Vallenet D."/>
            <person name="Lajus A."/>
            <person name="Rouy Z."/>
            <person name="Martinez-Vaz B."/>
            <person name="Tiffin P."/>
            <person name="Young N.D."/>
            <person name="Sadowsky M.J."/>
        </authorList>
    </citation>
    <scope>NUCLEOTIDE SEQUENCE [LARGE SCALE GENOMIC DNA]</scope>
    <source>
        <strain evidence="2 3">USDA4894</strain>
    </source>
</reference>
<keyword evidence="3" id="KW-1185">Reference proteome</keyword>
<protein>
    <submittedName>
        <fullName evidence="2">DUF1236 domain-containing protein</fullName>
    </submittedName>
</protein>
<name>A0A6N7LES4_SINTE</name>
<feature type="signal peptide" evidence="1">
    <location>
        <begin position="1"/>
        <end position="21"/>
    </location>
</feature>